<sequence length="371" mass="42538">MSDPGPSQDKTEKSGRMKYKFRKVESPSYIDCNYDIRDTELGNIDMEDFWNRVKSSSQIPWMKSIVDSGLPLALGFPMSAQCPEFILACASNYDSASRSVKNQAGEVVIKLDGGYFDDLLKLPNFEEYGDVDLKSAQKSWDNDQEDCIKHVNKKFLIKAKPAVSRFPRLVPRSDFIQEINDIITLLSQVFGFPESNVFQGWMYQFMIIIKKNQHGIDWGTLISNEIDSQMTTVLSTGNFYMSSYVTYAAAGMRNYPGLDTKGNKTVEHVYQYFPQLTRKGSEDQFRRVNDAFFYENICRLSPELRKMRVSDEAWAEVSKWGCVFLQFKKFTYLRVVMYLGDPFHFPQISRGQTNLDGVGQAIVGFSQVPKE</sequence>
<evidence type="ECO:0000313" key="2">
    <source>
        <dbReference type="Proteomes" id="UP000824469"/>
    </source>
</evidence>
<dbReference type="Proteomes" id="UP000824469">
    <property type="component" value="Unassembled WGS sequence"/>
</dbReference>
<dbReference type="AlphaFoldDB" id="A0AA38C7E5"/>
<evidence type="ECO:0000313" key="1">
    <source>
        <dbReference type="EMBL" id="KAH9293866.1"/>
    </source>
</evidence>
<protein>
    <submittedName>
        <fullName evidence="1">Uncharacterized protein</fullName>
    </submittedName>
</protein>
<dbReference type="EMBL" id="JAHRHJ020000644">
    <property type="protein sequence ID" value="KAH9293866.1"/>
    <property type="molecule type" value="Genomic_DNA"/>
</dbReference>
<name>A0AA38C7E5_TAXCH</name>
<comment type="caution">
    <text evidence="1">The sequence shown here is derived from an EMBL/GenBank/DDBJ whole genome shotgun (WGS) entry which is preliminary data.</text>
</comment>
<accession>A0AA38C7E5</accession>
<reference evidence="1 2" key="1">
    <citation type="journal article" date="2021" name="Nat. Plants">
        <title>The Taxus genome provides insights into paclitaxel biosynthesis.</title>
        <authorList>
            <person name="Xiong X."/>
            <person name="Gou J."/>
            <person name="Liao Q."/>
            <person name="Li Y."/>
            <person name="Zhou Q."/>
            <person name="Bi G."/>
            <person name="Li C."/>
            <person name="Du R."/>
            <person name="Wang X."/>
            <person name="Sun T."/>
            <person name="Guo L."/>
            <person name="Liang H."/>
            <person name="Lu P."/>
            <person name="Wu Y."/>
            <person name="Zhang Z."/>
            <person name="Ro D.K."/>
            <person name="Shang Y."/>
            <person name="Huang S."/>
            <person name="Yan J."/>
        </authorList>
    </citation>
    <scope>NUCLEOTIDE SEQUENCE [LARGE SCALE GENOMIC DNA]</scope>
    <source>
        <strain evidence="1">Ta-2019</strain>
    </source>
</reference>
<gene>
    <name evidence="1" type="ORF">KI387_040929</name>
</gene>
<proteinExistence type="predicted"/>
<organism evidence="1 2">
    <name type="scientific">Taxus chinensis</name>
    <name type="common">Chinese yew</name>
    <name type="synonym">Taxus wallichiana var. chinensis</name>
    <dbReference type="NCBI Taxonomy" id="29808"/>
    <lineage>
        <taxon>Eukaryota</taxon>
        <taxon>Viridiplantae</taxon>
        <taxon>Streptophyta</taxon>
        <taxon>Embryophyta</taxon>
        <taxon>Tracheophyta</taxon>
        <taxon>Spermatophyta</taxon>
        <taxon>Pinopsida</taxon>
        <taxon>Pinidae</taxon>
        <taxon>Conifers II</taxon>
        <taxon>Cupressales</taxon>
        <taxon>Taxaceae</taxon>
        <taxon>Taxus</taxon>
    </lineage>
</organism>
<keyword evidence="2" id="KW-1185">Reference proteome</keyword>